<organism evidence="2 3">
    <name type="scientific">Diatraea saccharalis</name>
    <name type="common">sugarcane borer</name>
    <dbReference type="NCBI Taxonomy" id="40085"/>
    <lineage>
        <taxon>Eukaryota</taxon>
        <taxon>Metazoa</taxon>
        <taxon>Ecdysozoa</taxon>
        <taxon>Arthropoda</taxon>
        <taxon>Hexapoda</taxon>
        <taxon>Insecta</taxon>
        <taxon>Pterygota</taxon>
        <taxon>Neoptera</taxon>
        <taxon>Endopterygota</taxon>
        <taxon>Lepidoptera</taxon>
        <taxon>Glossata</taxon>
        <taxon>Ditrysia</taxon>
        <taxon>Pyraloidea</taxon>
        <taxon>Crambidae</taxon>
        <taxon>Crambinae</taxon>
        <taxon>Diatraea</taxon>
    </lineage>
</organism>
<reference evidence="2" key="2">
    <citation type="submission" date="2022-10" db="EMBL/GenBank/DDBJ databases">
        <authorList>
            <consortium name="ENA_rothamsted_submissions"/>
            <consortium name="culmorum"/>
            <person name="King R."/>
        </authorList>
    </citation>
    <scope>NUCLEOTIDE SEQUENCE</scope>
</reference>
<proteinExistence type="predicted"/>
<evidence type="ECO:0000313" key="3">
    <source>
        <dbReference type="Proteomes" id="UP001153714"/>
    </source>
</evidence>
<gene>
    <name evidence="2" type="ORF">DIATSA_LOCUS8655</name>
</gene>
<dbReference type="OrthoDB" id="7477027at2759"/>
<feature type="chain" id="PRO_5040210653" evidence="1">
    <location>
        <begin position="29"/>
        <end position="169"/>
    </location>
</feature>
<evidence type="ECO:0000256" key="1">
    <source>
        <dbReference type="SAM" id="SignalP"/>
    </source>
</evidence>
<accession>A0A9N9WHI1</accession>
<dbReference type="AlphaFoldDB" id="A0A9N9WHI1"/>
<reference evidence="2" key="1">
    <citation type="submission" date="2021-12" db="EMBL/GenBank/DDBJ databases">
        <authorList>
            <person name="King R."/>
        </authorList>
    </citation>
    <scope>NUCLEOTIDE SEQUENCE</scope>
</reference>
<evidence type="ECO:0000313" key="2">
    <source>
        <dbReference type="EMBL" id="CAG9791015.1"/>
    </source>
</evidence>
<dbReference type="Proteomes" id="UP001153714">
    <property type="component" value="Chromosome 3"/>
</dbReference>
<dbReference type="EMBL" id="OU893334">
    <property type="protein sequence ID" value="CAG9791015.1"/>
    <property type="molecule type" value="Genomic_DNA"/>
</dbReference>
<keyword evidence="3" id="KW-1185">Reference proteome</keyword>
<keyword evidence="1" id="KW-0732">Signal</keyword>
<protein>
    <submittedName>
        <fullName evidence="2">Uncharacterized protein</fullName>
    </submittedName>
</protein>
<name>A0A9N9WHI1_9NEOP</name>
<feature type="signal peptide" evidence="1">
    <location>
        <begin position="1"/>
        <end position="28"/>
    </location>
</feature>
<sequence>MMILNRVVGMAHSVLLLIFLLTYQSVFCEDCVTYDFENDFDNLFSSNSGLCTSQHSWDMKHYDTTGITSPSPNSTSFISPPVFNGCVSSFSFPIENNGIVEVNVYMDENSDQSDFIIVLIQSIDENGIESTITNEMYSPSQSTFVAGWITLRLQLLMLAPAQGLVRDMC</sequence>